<reference evidence="1 2" key="1">
    <citation type="submission" date="2017-03" db="EMBL/GenBank/DDBJ databases">
        <title>Genome sequence of Lactobacillus kimchii KACC 12383.</title>
        <authorList>
            <person name="Chun J."/>
        </authorList>
    </citation>
    <scope>NUCLEOTIDE SEQUENCE [LARGE SCALE GENOMIC DNA]</scope>
    <source>
        <strain evidence="1 2">KACC 12383</strain>
    </source>
</reference>
<proteinExistence type="predicted"/>
<evidence type="ECO:0000313" key="1">
    <source>
        <dbReference type="EMBL" id="OWF32217.1"/>
    </source>
</evidence>
<gene>
    <name evidence="1" type="ORF">LKACC12383_02242</name>
</gene>
<dbReference type="EMBL" id="MXAL01000011">
    <property type="protein sequence ID" value="OWF32217.1"/>
    <property type="molecule type" value="Genomic_DNA"/>
</dbReference>
<evidence type="ECO:0000313" key="2">
    <source>
        <dbReference type="Proteomes" id="UP000196649"/>
    </source>
</evidence>
<accession>A0A210P6U9</accession>
<comment type="caution">
    <text evidence="1">The sequence shown here is derived from an EMBL/GenBank/DDBJ whole genome shotgun (WGS) entry which is preliminary data.</text>
</comment>
<name>A0A210P6U9_9LACO</name>
<dbReference type="RefSeq" id="WP_054643286.1">
    <property type="nucleotide sequence ID" value="NZ_LNUB01000010.1"/>
</dbReference>
<dbReference type="AlphaFoldDB" id="A0A210P6U9"/>
<dbReference type="Proteomes" id="UP000196649">
    <property type="component" value="Unassembled WGS sequence"/>
</dbReference>
<sequence length="79" mass="9029">MTIEELKAKVLDDGSGFTFTLGGKSCGMEPDSRNKETYYPAWYGDKNKDFNNIDDLMTDKFFGDKSMVQLINDIELDFI</sequence>
<organism evidence="1 2">
    <name type="scientific">Companilactobacillus kimchii</name>
    <dbReference type="NCBI Taxonomy" id="2801452"/>
    <lineage>
        <taxon>Bacteria</taxon>
        <taxon>Bacillati</taxon>
        <taxon>Bacillota</taxon>
        <taxon>Bacilli</taxon>
        <taxon>Lactobacillales</taxon>
        <taxon>Lactobacillaceae</taxon>
        <taxon>Companilactobacillus</taxon>
    </lineage>
</organism>
<protein>
    <submittedName>
        <fullName evidence="1">Uncharacterized protein</fullName>
    </submittedName>
</protein>